<dbReference type="Gene3D" id="3.40.50.2300">
    <property type="match status" value="2"/>
</dbReference>
<dbReference type="RefSeq" id="WP_091671752.1">
    <property type="nucleotide sequence ID" value="NZ_FOKG01000004.1"/>
</dbReference>
<dbReference type="InterPro" id="IPR050555">
    <property type="entry name" value="Bact_Solute-Bind_Prot2"/>
</dbReference>
<reference evidence="5" key="1">
    <citation type="submission" date="2016-10" db="EMBL/GenBank/DDBJ databases">
        <authorList>
            <person name="Varghese N."/>
            <person name="Submissions S."/>
        </authorList>
    </citation>
    <scope>NUCLEOTIDE SEQUENCE [LARGE SCALE GENOMIC DNA]</scope>
    <source>
        <strain evidence="5">CGMCC 4.3568</strain>
    </source>
</reference>
<dbReference type="Proteomes" id="UP000243799">
    <property type="component" value="Unassembled WGS sequence"/>
</dbReference>
<dbReference type="PANTHER" id="PTHR30036">
    <property type="entry name" value="D-XYLOSE-BINDING PERIPLASMIC PROTEIN"/>
    <property type="match status" value="1"/>
</dbReference>
<evidence type="ECO:0000259" key="3">
    <source>
        <dbReference type="Pfam" id="PF13407"/>
    </source>
</evidence>
<dbReference type="SUPFAM" id="SSF53822">
    <property type="entry name" value="Periplasmic binding protein-like I"/>
    <property type="match status" value="1"/>
</dbReference>
<dbReference type="PANTHER" id="PTHR30036:SF7">
    <property type="entry name" value="ABC TRANSPORTER PERIPLASMIC-BINDING PROTEIN YPHF"/>
    <property type="match status" value="1"/>
</dbReference>
<dbReference type="GO" id="GO:0030246">
    <property type="term" value="F:carbohydrate binding"/>
    <property type="evidence" value="ECO:0007669"/>
    <property type="project" value="TreeGrafter"/>
</dbReference>
<evidence type="ECO:0000313" key="4">
    <source>
        <dbReference type="EMBL" id="SFB05249.1"/>
    </source>
</evidence>
<dbReference type="EMBL" id="FOKG01000004">
    <property type="protein sequence ID" value="SFB05249.1"/>
    <property type="molecule type" value="Genomic_DNA"/>
</dbReference>
<dbReference type="InterPro" id="IPR025997">
    <property type="entry name" value="SBP_2_dom"/>
</dbReference>
<dbReference type="AlphaFoldDB" id="A0A1I0XVU1"/>
<evidence type="ECO:0000256" key="1">
    <source>
        <dbReference type="ARBA" id="ARBA00004196"/>
    </source>
</evidence>
<dbReference type="GO" id="GO:0030288">
    <property type="term" value="C:outer membrane-bounded periplasmic space"/>
    <property type="evidence" value="ECO:0007669"/>
    <property type="project" value="TreeGrafter"/>
</dbReference>
<organism evidence="4 5">
    <name type="scientific">Amycolatopsis marina</name>
    <dbReference type="NCBI Taxonomy" id="490629"/>
    <lineage>
        <taxon>Bacteria</taxon>
        <taxon>Bacillati</taxon>
        <taxon>Actinomycetota</taxon>
        <taxon>Actinomycetes</taxon>
        <taxon>Pseudonocardiales</taxon>
        <taxon>Pseudonocardiaceae</taxon>
        <taxon>Amycolatopsis</taxon>
    </lineage>
</organism>
<protein>
    <submittedName>
        <fullName evidence="4">Monosaccharide ABC transporter substrate-binding protein, CUT2 family</fullName>
    </submittedName>
</protein>
<feature type="domain" description="Periplasmic binding protein" evidence="3">
    <location>
        <begin position="61"/>
        <end position="303"/>
    </location>
</feature>
<sequence>MASTKSVLSRSSRPTRFPRLTRLLALAAGGLLLAACSGPGGEQKGEEAAQNQPADGALRVAVISHGTAGDAFWNVVKNGAEAAGRDLGVQVEYNSDGDPGNQAKLIDNAVAQDVGGLVVSMANPTALRTSIQNAVNAGIPVITINSGDEQSAEFGALTHVGQNETIAGENAGSKFKELGKSKLLCVIHEAGNIGQNQRCDGAREGFGSDVQTLQVDINNPADVESRIRGAVQTDPAIDAVLALNSQVAARAVTAIQAAGSAAEVATFDLNSDVVAAIKSGDVLFAVDQQQYLQGYLPVSLLKLYRDNANVVGGGKPVLTGPDLVEKDDVDRIGQFVERGTR</sequence>
<comment type="similarity">
    <text evidence="2">Belongs to the bacterial solute-binding protein 2 family.</text>
</comment>
<dbReference type="InterPro" id="IPR028082">
    <property type="entry name" value="Peripla_BP_I"/>
</dbReference>
<dbReference type="OrthoDB" id="257716at2"/>
<evidence type="ECO:0000313" key="5">
    <source>
        <dbReference type="Proteomes" id="UP000243799"/>
    </source>
</evidence>
<proteinExistence type="inferred from homology"/>
<dbReference type="STRING" id="490629.SAMN05216266_10465"/>
<name>A0A1I0XVU1_9PSEU</name>
<keyword evidence="5" id="KW-1185">Reference proteome</keyword>
<gene>
    <name evidence="4" type="ORF">SAMN05216266_10465</name>
</gene>
<dbReference type="CDD" id="cd06312">
    <property type="entry name" value="PBP1_ABC_sugar_binding-like"/>
    <property type="match status" value="1"/>
</dbReference>
<evidence type="ECO:0000256" key="2">
    <source>
        <dbReference type="ARBA" id="ARBA00007639"/>
    </source>
</evidence>
<dbReference type="Pfam" id="PF13407">
    <property type="entry name" value="Peripla_BP_4"/>
    <property type="match status" value="1"/>
</dbReference>
<accession>A0A1I0XVU1</accession>
<comment type="subcellular location">
    <subcellularLocation>
        <location evidence="1">Cell envelope</location>
    </subcellularLocation>
</comment>